<reference evidence="1" key="1">
    <citation type="journal article" date="2014" name="Front. Microbiol.">
        <title>High frequency of phylogenetically diverse reductive dehalogenase-homologous genes in deep subseafloor sedimentary metagenomes.</title>
        <authorList>
            <person name="Kawai M."/>
            <person name="Futagami T."/>
            <person name="Toyoda A."/>
            <person name="Takaki Y."/>
            <person name="Nishi S."/>
            <person name="Hori S."/>
            <person name="Arai W."/>
            <person name="Tsubouchi T."/>
            <person name="Morono Y."/>
            <person name="Uchiyama I."/>
            <person name="Ito T."/>
            <person name="Fujiyama A."/>
            <person name="Inagaki F."/>
            <person name="Takami H."/>
        </authorList>
    </citation>
    <scope>NUCLEOTIDE SEQUENCE</scope>
    <source>
        <strain evidence="1">Expedition CK06-06</strain>
    </source>
</reference>
<accession>X1QA34</accession>
<proteinExistence type="predicted"/>
<comment type="caution">
    <text evidence="1">The sequence shown here is derived from an EMBL/GenBank/DDBJ whole genome shotgun (WGS) entry which is preliminary data.</text>
</comment>
<gene>
    <name evidence="1" type="ORF">S06H3_52749</name>
</gene>
<sequence>MSAYQAQRFSLYLLSLKPLNGEELNPSESKKTTKIMAEYSPTQEDRVAHLSLTCRPYRPRLRLHYILPWVSVSPDGSYISLDAYASDTLEKHNVYVSTLLTEGFQYGLTYVNRELGPT</sequence>
<dbReference type="EMBL" id="BARV01033573">
    <property type="protein sequence ID" value="GAI51671.1"/>
    <property type="molecule type" value="Genomic_DNA"/>
</dbReference>
<organism evidence="1">
    <name type="scientific">marine sediment metagenome</name>
    <dbReference type="NCBI Taxonomy" id="412755"/>
    <lineage>
        <taxon>unclassified sequences</taxon>
        <taxon>metagenomes</taxon>
        <taxon>ecological metagenomes</taxon>
    </lineage>
</organism>
<feature type="non-terminal residue" evidence="1">
    <location>
        <position position="118"/>
    </location>
</feature>
<evidence type="ECO:0000313" key="1">
    <source>
        <dbReference type="EMBL" id="GAI51671.1"/>
    </source>
</evidence>
<protein>
    <submittedName>
        <fullName evidence="1">Uncharacterized protein</fullName>
    </submittedName>
</protein>
<name>X1QA34_9ZZZZ</name>
<dbReference type="AlphaFoldDB" id="X1QA34"/>